<dbReference type="EMBL" id="OX395141">
    <property type="protein sequence ID" value="CAI5795251.1"/>
    <property type="molecule type" value="Genomic_DNA"/>
</dbReference>
<evidence type="ECO:0000313" key="2">
    <source>
        <dbReference type="Proteomes" id="UP001178461"/>
    </source>
</evidence>
<reference evidence="1" key="1">
    <citation type="submission" date="2022-12" db="EMBL/GenBank/DDBJ databases">
        <authorList>
            <person name="Alioto T."/>
            <person name="Alioto T."/>
            <person name="Gomez Garrido J."/>
        </authorList>
    </citation>
    <scope>NUCLEOTIDE SEQUENCE</scope>
</reference>
<sequence length="99" mass="11689">MTVLYFKSFLFFLSGNYISRGSRRLSSCRVYFVLQEEEEGRLFFHQYRLHKKVWFTGFSNISLSARIIPGGLKDRLERHPNPLYRLGPSSRAVFPTTEH</sequence>
<accession>A0AA35PN98</accession>
<gene>
    <name evidence="1" type="ORF">PODLI_1B018657</name>
</gene>
<keyword evidence="2" id="KW-1185">Reference proteome</keyword>
<name>A0AA35PN98_9SAUR</name>
<protein>
    <submittedName>
        <fullName evidence="1">Uncharacterized protein</fullName>
    </submittedName>
</protein>
<dbReference type="AlphaFoldDB" id="A0AA35PN98"/>
<organism evidence="1 2">
    <name type="scientific">Podarcis lilfordi</name>
    <name type="common">Lilford's wall lizard</name>
    <dbReference type="NCBI Taxonomy" id="74358"/>
    <lineage>
        <taxon>Eukaryota</taxon>
        <taxon>Metazoa</taxon>
        <taxon>Chordata</taxon>
        <taxon>Craniata</taxon>
        <taxon>Vertebrata</taxon>
        <taxon>Euteleostomi</taxon>
        <taxon>Lepidosauria</taxon>
        <taxon>Squamata</taxon>
        <taxon>Bifurcata</taxon>
        <taxon>Unidentata</taxon>
        <taxon>Episquamata</taxon>
        <taxon>Laterata</taxon>
        <taxon>Lacertibaenia</taxon>
        <taxon>Lacertidae</taxon>
        <taxon>Podarcis</taxon>
    </lineage>
</organism>
<dbReference type="Proteomes" id="UP001178461">
    <property type="component" value="Chromosome 15"/>
</dbReference>
<evidence type="ECO:0000313" key="1">
    <source>
        <dbReference type="EMBL" id="CAI5795251.1"/>
    </source>
</evidence>
<proteinExistence type="predicted"/>